<keyword evidence="8" id="KW-0007">Acetylation</keyword>
<evidence type="ECO:0000256" key="8">
    <source>
        <dbReference type="ARBA" id="ARBA00022990"/>
    </source>
</evidence>
<evidence type="ECO:0000256" key="11">
    <source>
        <dbReference type="ARBA" id="ARBA00023159"/>
    </source>
</evidence>
<keyword evidence="5" id="KW-0678">Repressor</keyword>
<dbReference type="GO" id="GO:0036337">
    <property type="term" value="P:Fas signaling pathway"/>
    <property type="evidence" value="ECO:0007669"/>
    <property type="project" value="TreeGrafter"/>
</dbReference>
<feature type="domain" description="Myb-like" evidence="18">
    <location>
        <begin position="80"/>
        <end position="125"/>
    </location>
</feature>
<dbReference type="Gene3D" id="1.10.10.60">
    <property type="entry name" value="Homeodomain-like"/>
    <property type="match status" value="1"/>
</dbReference>
<keyword evidence="9" id="KW-0805">Transcription regulation</keyword>
<dbReference type="GO" id="GO:0016605">
    <property type="term" value="C:PML body"/>
    <property type="evidence" value="ECO:0007669"/>
    <property type="project" value="UniProtKB-SubCell"/>
</dbReference>
<feature type="compositionally biased region" description="Pro residues" evidence="17">
    <location>
        <begin position="160"/>
        <end position="171"/>
    </location>
</feature>
<dbReference type="PANTHER" id="PTHR15489:SF2">
    <property type="entry name" value="CASP8-ASSOCIATED PROTEIN 2"/>
    <property type="match status" value="1"/>
</dbReference>
<dbReference type="InterPro" id="IPR039674">
    <property type="entry name" value="FLASH"/>
</dbReference>
<feature type="region of interest" description="Disordered" evidence="17">
    <location>
        <begin position="1"/>
        <end position="59"/>
    </location>
</feature>
<gene>
    <name evidence="20" type="primary">LOC116955632</name>
</gene>
<dbReference type="RefSeq" id="XP_032832708.1">
    <property type="nucleotide sequence ID" value="XM_032976817.1"/>
</dbReference>
<dbReference type="KEGG" id="pmrn:116955632"/>
<dbReference type="GO" id="GO:0005739">
    <property type="term" value="C:mitochondrion"/>
    <property type="evidence" value="ECO:0007669"/>
    <property type="project" value="UniProtKB-SubCell"/>
</dbReference>
<evidence type="ECO:0000256" key="10">
    <source>
        <dbReference type="ARBA" id="ARBA00023128"/>
    </source>
</evidence>
<dbReference type="AlphaFoldDB" id="A0AAJ7UA66"/>
<keyword evidence="11" id="KW-0010">Activator</keyword>
<dbReference type="SMART" id="SM00717">
    <property type="entry name" value="SANT"/>
    <property type="match status" value="1"/>
</dbReference>
<keyword evidence="14" id="KW-0131">Cell cycle</keyword>
<evidence type="ECO:0000256" key="6">
    <source>
        <dbReference type="ARBA" id="ARBA00022553"/>
    </source>
</evidence>
<dbReference type="GO" id="GO:0008625">
    <property type="term" value="P:extrinsic apoptotic signaling pathway via death domain receptors"/>
    <property type="evidence" value="ECO:0007669"/>
    <property type="project" value="TreeGrafter"/>
</dbReference>
<feature type="region of interest" description="Disordered" evidence="17">
    <location>
        <begin position="144"/>
        <end position="171"/>
    </location>
</feature>
<dbReference type="FunFam" id="1.10.10.60:FF:000265">
    <property type="entry name" value="CASP8-associated protein 2 isoform X1"/>
    <property type="match status" value="1"/>
</dbReference>
<dbReference type="InterPro" id="IPR009057">
    <property type="entry name" value="Homeodomain-like_sf"/>
</dbReference>
<dbReference type="Proteomes" id="UP001318040">
    <property type="component" value="Chromosome 60"/>
</dbReference>
<sequence length="171" mass="18755">MPSSAEELLTPEKGHRRKRKKTKSRRSSVNVVELGEEARSSPGEEPPRKGKKRSGCSASPDKVILAKNVVKKHGEVVLLWTRDDDRLILSEVQRHGPSPDIFSSVAALLGDKTGSQVSRRFRELLKLFQKAAAAERLTNEAFAKLQSDSDAMQESDHGSSPPPPAAHAPRC</sequence>
<name>A0AAJ7UA66_PETMA</name>
<feature type="compositionally biased region" description="Basic residues" evidence="17">
    <location>
        <begin position="14"/>
        <end position="26"/>
    </location>
</feature>
<evidence type="ECO:0000256" key="12">
    <source>
        <dbReference type="ARBA" id="ARBA00023163"/>
    </source>
</evidence>
<dbReference type="Pfam" id="PF21227">
    <property type="entry name" value="Myb_DNA-binding_7"/>
    <property type="match status" value="1"/>
</dbReference>
<proteinExistence type="predicted"/>
<keyword evidence="6" id="KW-0597">Phosphoprotein</keyword>
<reference evidence="20" key="1">
    <citation type="submission" date="2025-08" db="UniProtKB">
        <authorList>
            <consortium name="RefSeq"/>
        </authorList>
    </citation>
    <scope>IDENTIFICATION</scope>
    <source>
        <tissue evidence="20">Sperm</tissue>
    </source>
</reference>
<evidence type="ECO:0000256" key="14">
    <source>
        <dbReference type="ARBA" id="ARBA00023306"/>
    </source>
</evidence>
<dbReference type="PANTHER" id="PTHR15489">
    <property type="entry name" value="CASPASE 8 ASSOCIATED PROTEIN 2"/>
    <property type="match status" value="1"/>
</dbReference>
<evidence type="ECO:0000256" key="5">
    <source>
        <dbReference type="ARBA" id="ARBA00022491"/>
    </source>
</evidence>
<evidence type="ECO:0000256" key="17">
    <source>
        <dbReference type="SAM" id="MobiDB-lite"/>
    </source>
</evidence>
<keyword evidence="19" id="KW-1185">Reference proteome</keyword>
<evidence type="ECO:0000256" key="16">
    <source>
        <dbReference type="ARBA" id="ARBA00078515"/>
    </source>
</evidence>
<dbReference type="PROSITE" id="PS50090">
    <property type="entry name" value="MYB_LIKE"/>
    <property type="match status" value="1"/>
</dbReference>
<evidence type="ECO:0000256" key="1">
    <source>
        <dbReference type="ARBA" id="ARBA00004173"/>
    </source>
</evidence>
<organism evidence="19 20">
    <name type="scientific">Petromyzon marinus</name>
    <name type="common">Sea lamprey</name>
    <dbReference type="NCBI Taxonomy" id="7757"/>
    <lineage>
        <taxon>Eukaryota</taxon>
        <taxon>Metazoa</taxon>
        <taxon>Chordata</taxon>
        <taxon>Craniata</taxon>
        <taxon>Vertebrata</taxon>
        <taxon>Cyclostomata</taxon>
        <taxon>Hyperoartia</taxon>
        <taxon>Petromyzontiformes</taxon>
        <taxon>Petromyzontidae</taxon>
        <taxon>Petromyzon</taxon>
    </lineage>
</organism>
<evidence type="ECO:0000256" key="4">
    <source>
        <dbReference type="ARBA" id="ARBA00022490"/>
    </source>
</evidence>
<evidence type="ECO:0000313" key="20">
    <source>
        <dbReference type="RefSeq" id="XP_032832708.1"/>
    </source>
</evidence>
<dbReference type="SUPFAM" id="SSF46689">
    <property type="entry name" value="Homeodomain-like"/>
    <property type="match status" value="1"/>
</dbReference>
<keyword evidence="10" id="KW-0496">Mitochondrion</keyword>
<keyword evidence="7" id="KW-0053">Apoptosis</keyword>
<keyword evidence="4" id="KW-0963">Cytoplasm</keyword>
<evidence type="ECO:0000256" key="7">
    <source>
        <dbReference type="ARBA" id="ARBA00022703"/>
    </source>
</evidence>
<protein>
    <recommendedName>
        <fullName evidence="15">CASP8-associated protein 2</fullName>
    </recommendedName>
    <alternativeName>
        <fullName evidence="16">FLICE-associated huge protein</fullName>
    </alternativeName>
</protein>
<keyword evidence="12" id="KW-0804">Transcription</keyword>
<evidence type="ECO:0000256" key="9">
    <source>
        <dbReference type="ARBA" id="ARBA00023015"/>
    </source>
</evidence>
<evidence type="ECO:0000313" key="19">
    <source>
        <dbReference type="Proteomes" id="UP001318040"/>
    </source>
</evidence>
<dbReference type="GO" id="GO:0003714">
    <property type="term" value="F:transcription corepressor activity"/>
    <property type="evidence" value="ECO:0007669"/>
    <property type="project" value="TreeGrafter"/>
</dbReference>
<accession>A0AAJ7UA66</accession>
<evidence type="ECO:0000256" key="13">
    <source>
        <dbReference type="ARBA" id="ARBA00023242"/>
    </source>
</evidence>
<evidence type="ECO:0000256" key="2">
    <source>
        <dbReference type="ARBA" id="ARBA00004322"/>
    </source>
</evidence>
<keyword evidence="13" id="KW-0539">Nucleus</keyword>
<dbReference type="InterPro" id="IPR001005">
    <property type="entry name" value="SANT/Myb"/>
</dbReference>
<evidence type="ECO:0000259" key="18">
    <source>
        <dbReference type="PROSITE" id="PS50090"/>
    </source>
</evidence>
<evidence type="ECO:0000256" key="3">
    <source>
        <dbReference type="ARBA" id="ARBA00004496"/>
    </source>
</evidence>
<evidence type="ECO:0000256" key="15">
    <source>
        <dbReference type="ARBA" id="ARBA00069865"/>
    </source>
</evidence>
<comment type="subcellular location">
    <subcellularLocation>
        <location evidence="3">Cytoplasm</location>
    </subcellularLocation>
    <subcellularLocation>
        <location evidence="1">Mitochondrion</location>
    </subcellularLocation>
    <subcellularLocation>
        <location evidence="2">Nucleus</location>
        <location evidence="2">PML body</location>
    </subcellularLocation>
</comment>